<sequence length="414" mass="44775">MVDSARRERAEPSAVGPPRRRMSRVDRNRAERGKQRKRVAGRITLVVLVVIAVVAVFVGTRLWNTVFGSGDDYSGNGKRDIVIQIQSGDSTTMVGETLHNQGVVATVRAFVNAAHGNAAINSIQPGFYRMRTEIPAANAVARLADPNSRVGRLVIPEGRQLDDTTDMKTNVVNPGIFSLISRATCVDLDGNKRCVSVDDLRAAASNAAPTTLAVPPWAVEPVTELGKDHRRIEGLIAPGTFNVDPSSSAESILTSLISAGAVEYAKSGLVDSAQAMGLSPYDILVVASLVQQESNTQDFPKVAQVIYNRLHAHHTLEFDSTVNYPLDRREVATTDADRGQKTPWNTYVSQGLPATAICSPGVDALRAAEHPEPGDWLYFVTIDAQGTTLFTKDYQQHLANIELAKRNGVLDSAR</sequence>
<evidence type="ECO:0000256" key="5">
    <source>
        <dbReference type="ARBA" id="ARBA00023239"/>
    </source>
</evidence>
<feature type="compositionally biased region" description="Basic and acidic residues" evidence="8">
    <location>
        <begin position="1"/>
        <end position="11"/>
    </location>
</feature>
<feature type="region of interest" description="Disordered" evidence="8">
    <location>
        <begin position="1"/>
        <end position="34"/>
    </location>
</feature>
<dbReference type="EMBL" id="LQPN01000012">
    <property type="protein sequence ID" value="ORW52529.1"/>
    <property type="molecule type" value="Genomic_DNA"/>
</dbReference>
<evidence type="ECO:0000313" key="12">
    <source>
        <dbReference type="Proteomes" id="UP000193801"/>
    </source>
</evidence>
<dbReference type="GO" id="GO:0008932">
    <property type="term" value="F:lytic endotransglycosylase activity"/>
    <property type="evidence" value="ECO:0007669"/>
    <property type="project" value="UniProtKB-UniRule"/>
</dbReference>
<keyword evidence="5 7" id="KW-0456">Lyase</keyword>
<keyword evidence="6 7" id="KW-0961">Cell wall biogenesis/degradation</keyword>
<dbReference type="PANTHER" id="PTHR30518">
    <property type="entry name" value="ENDOLYTIC MUREIN TRANSGLYCOSYLASE"/>
    <property type="match status" value="1"/>
</dbReference>
<dbReference type="GO" id="GO:0005886">
    <property type="term" value="C:plasma membrane"/>
    <property type="evidence" value="ECO:0007669"/>
    <property type="project" value="UniProtKB-SubCell"/>
</dbReference>
<protein>
    <recommendedName>
        <fullName evidence="7">Endolytic murein transglycosylase</fullName>
        <ecNumber evidence="7">4.2.2.29</ecNumber>
    </recommendedName>
    <alternativeName>
        <fullName evidence="7">Peptidoglycan lytic transglycosylase</fullName>
    </alternativeName>
    <alternativeName>
        <fullName evidence="7">Peptidoglycan polymerization terminase</fullName>
    </alternativeName>
</protein>
<keyword evidence="4 7" id="KW-0472">Membrane</keyword>
<name>A0A1X2AN51_9MYCO</name>
<dbReference type="HAMAP" id="MF_02065">
    <property type="entry name" value="MltG"/>
    <property type="match status" value="1"/>
</dbReference>
<evidence type="ECO:0000256" key="1">
    <source>
        <dbReference type="ARBA" id="ARBA00022475"/>
    </source>
</evidence>
<dbReference type="GO" id="GO:0009252">
    <property type="term" value="P:peptidoglycan biosynthetic process"/>
    <property type="evidence" value="ECO:0007669"/>
    <property type="project" value="UniProtKB-UniRule"/>
</dbReference>
<comment type="function">
    <text evidence="7">Functions as a peptidoglycan terminase that cleaves nascent peptidoglycan strands endolytically to terminate their elongation.</text>
</comment>
<dbReference type="Pfam" id="PF02618">
    <property type="entry name" value="YceG"/>
    <property type="match status" value="1"/>
</dbReference>
<dbReference type="PANTHER" id="PTHR30518:SF2">
    <property type="entry name" value="ENDOLYTIC MUREIN TRANSGLYCOSYLASE"/>
    <property type="match status" value="1"/>
</dbReference>
<dbReference type="GO" id="GO:0071555">
    <property type="term" value="P:cell wall organization"/>
    <property type="evidence" value="ECO:0007669"/>
    <property type="project" value="UniProtKB-KW"/>
</dbReference>
<comment type="subcellular location">
    <subcellularLocation>
        <location evidence="7">Cell membrane</location>
        <topology evidence="7">Single-pass membrane protein</topology>
    </subcellularLocation>
</comment>
<reference evidence="11 12" key="1">
    <citation type="journal article" date="2015" name="Emerg. Microbes Infect.">
        <title>Characterization of 17 strains belonging to the Mycobacterium simiae complex and description of Mycobacterium paraense sp. nov.</title>
        <authorList>
            <person name="Fusco da Costa A.R."/>
            <person name="Fedrizzi T."/>
            <person name="Lopes M.L."/>
            <person name="Pecorari M."/>
            <person name="Oliveira da Costa W.L."/>
            <person name="Giacobazzi E."/>
            <person name="da Costa Bahia J.R."/>
            <person name="De Sanctis V."/>
            <person name="Batista Lima K.V."/>
            <person name="Bertorelli R."/>
            <person name="Grottola A."/>
            <person name="Fabio A."/>
            <person name="Mariottini A."/>
            <person name="Ferretti P."/>
            <person name="Di Leva F."/>
            <person name="Fregni Serpini G."/>
            <person name="Tagliazucchi S."/>
            <person name="Rumpianesi F."/>
            <person name="Jousson O."/>
            <person name="Segata N."/>
            <person name="Tortoli E."/>
        </authorList>
    </citation>
    <scope>NUCLEOTIDE SEQUENCE [LARGE SCALE GENOMIC DNA]</scope>
    <source>
        <strain evidence="9 12">FI-07156</strain>
        <strain evidence="10 11">IEC33</strain>
    </source>
</reference>
<keyword evidence="2 7" id="KW-0812">Transmembrane</keyword>
<evidence type="ECO:0000256" key="8">
    <source>
        <dbReference type="SAM" id="MobiDB-lite"/>
    </source>
</evidence>
<keyword evidence="12" id="KW-1185">Reference proteome</keyword>
<feature type="transmembrane region" description="Helical" evidence="7">
    <location>
        <begin position="39"/>
        <end position="63"/>
    </location>
</feature>
<evidence type="ECO:0000256" key="6">
    <source>
        <dbReference type="ARBA" id="ARBA00023316"/>
    </source>
</evidence>
<dbReference type="Gene3D" id="3.30.1490.480">
    <property type="entry name" value="Endolytic murein transglycosylase"/>
    <property type="match status" value="1"/>
</dbReference>
<evidence type="ECO:0000313" key="9">
    <source>
        <dbReference type="EMBL" id="ORW28292.1"/>
    </source>
</evidence>
<feature type="site" description="Important for catalytic activity" evidence="7">
    <location>
        <position position="293"/>
    </location>
</feature>
<dbReference type="EMBL" id="LQPK01000029">
    <property type="protein sequence ID" value="ORW28292.1"/>
    <property type="molecule type" value="Genomic_DNA"/>
</dbReference>
<gene>
    <name evidence="7" type="primary">mltG</name>
    <name evidence="10" type="ORF">AWB90_00345</name>
    <name evidence="9" type="ORF">AWB91_26505</name>
</gene>
<keyword evidence="3 7" id="KW-1133">Transmembrane helix</keyword>
<comment type="similarity">
    <text evidence="7">Belongs to the transglycosylase MltG family.</text>
</comment>
<reference evidence="10" key="3">
    <citation type="submission" date="2016-01" db="EMBL/GenBank/DDBJ databases">
        <authorList>
            <person name="Oliw E.H."/>
        </authorList>
    </citation>
    <scope>NUCLEOTIDE SEQUENCE</scope>
    <source>
        <strain evidence="10">IEC33</strain>
    </source>
</reference>
<evidence type="ECO:0000256" key="7">
    <source>
        <dbReference type="HAMAP-Rule" id="MF_02065"/>
    </source>
</evidence>
<evidence type="ECO:0000313" key="11">
    <source>
        <dbReference type="Proteomes" id="UP000193285"/>
    </source>
</evidence>
<evidence type="ECO:0000313" key="10">
    <source>
        <dbReference type="EMBL" id="ORW52529.1"/>
    </source>
</evidence>
<proteinExistence type="inferred from homology"/>
<dbReference type="EC" id="4.2.2.29" evidence="7"/>
<dbReference type="STRING" id="767916.AWB91_26505"/>
<dbReference type="InterPro" id="IPR003770">
    <property type="entry name" value="MLTG-like"/>
</dbReference>
<evidence type="ECO:0000256" key="4">
    <source>
        <dbReference type="ARBA" id="ARBA00023136"/>
    </source>
</evidence>
<evidence type="ECO:0000256" key="3">
    <source>
        <dbReference type="ARBA" id="ARBA00022989"/>
    </source>
</evidence>
<reference evidence="9" key="2">
    <citation type="submission" date="2016-01" db="EMBL/GenBank/DDBJ databases">
        <authorList>
            <person name="Ana R.F.D.C."/>
            <person name="Tarcisio F."/>
            <person name="Maria L.L."/>
            <person name="Monica P."/>
            <person name="Wana L.O.D.C."/>
            <person name="Elisabetta G."/>
            <person name="Jeann R.D.C.B."/>
            <person name="Veronica D.S."/>
            <person name="Karla V.B.L."/>
            <person name="Roberto B."/>
            <person name="Antonella G."/>
            <person name="Anna F."/>
            <person name="Alessandro M."/>
            <person name="Pamela F."/>
            <person name="Francesca D.L."/>
            <person name="Giulia F.S."/>
            <person name="Sara T."/>
            <person name="Fabio R."/>
            <person name="Olivier J."/>
            <person name="Nicola S."/>
            <person name="Enrico T."/>
        </authorList>
    </citation>
    <scope>NUCLEOTIDE SEQUENCE</scope>
    <source>
        <strain evidence="9">FI-07156</strain>
    </source>
</reference>
<evidence type="ECO:0000256" key="2">
    <source>
        <dbReference type="ARBA" id="ARBA00022692"/>
    </source>
</evidence>
<comment type="caution">
    <text evidence="10">The sequence shown here is derived from an EMBL/GenBank/DDBJ whole genome shotgun (WGS) entry which is preliminary data.</text>
</comment>
<accession>A0A1X2AN51</accession>
<keyword evidence="1 7" id="KW-1003">Cell membrane</keyword>
<comment type="catalytic activity">
    <reaction evidence="7">
        <text>a peptidoglycan chain = a peptidoglycan chain with N-acetyl-1,6-anhydromuramyl-[peptide] at the reducing end + a peptidoglycan chain with N-acetylglucosamine at the non-reducing end.</text>
        <dbReference type="EC" id="4.2.2.29"/>
    </reaction>
</comment>
<organism evidence="10 11">
    <name type="scientific">Mycobacterium paraense</name>
    <dbReference type="NCBI Taxonomy" id="767916"/>
    <lineage>
        <taxon>Bacteria</taxon>
        <taxon>Bacillati</taxon>
        <taxon>Actinomycetota</taxon>
        <taxon>Actinomycetes</taxon>
        <taxon>Mycobacteriales</taxon>
        <taxon>Mycobacteriaceae</taxon>
        <taxon>Mycobacterium</taxon>
        <taxon>Mycobacterium simiae complex</taxon>
    </lineage>
</organism>
<dbReference type="Proteomes" id="UP000193285">
    <property type="component" value="Unassembled WGS sequence"/>
</dbReference>
<feature type="compositionally biased region" description="Basic and acidic residues" evidence="8">
    <location>
        <begin position="23"/>
        <end position="33"/>
    </location>
</feature>
<dbReference type="AlphaFoldDB" id="A0A1X2AN51"/>
<dbReference type="Proteomes" id="UP000193801">
    <property type="component" value="Unassembled WGS sequence"/>
</dbReference>